<feature type="region of interest" description="Disordered" evidence="2">
    <location>
        <begin position="173"/>
        <end position="206"/>
    </location>
</feature>
<dbReference type="Pfam" id="PF24883">
    <property type="entry name" value="NPHP3_N"/>
    <property type="match status" value="1"/>
</dbReference>
<protein>
    <recommendedName>
        <fullName evidence="7">NACHT domain-containing protein</fullName>
    </recommendedName>
</protein>
<proteinExistence type="predicted"/>
<dbReference type="SUPFAM" id="SSF52540">
    <property type="entry name" value="P-loop containing nucleoside triphosphate hydrolases"/>
    <property type="match status" value="1"/>
</dbReference>
<evidence type="ECO:0008006" key="7">
    <source>
        <dbReference type="Google" id="ProtNLM"/>
    </source>
</evidence>
<dbReference type="InterPro" id="IPR056884">
    <property type="entry name" value="NPHP3-like_N"/>
</dbReference>
<organism evidence="5 6">
    <name type="scientific">Cercophora scortea</name>
    <dbReference type="NCBI Taxonomy" id="314031"/>
    <lineage>
        <taxon>Eukaryota</taxon>
        <taxon>Fungi</taxon>
        <taxon>Dikarya</taxon>
        <taxon>Ascomycota</taxon>
        <taxon>Pezizomycotina</taxon>
        <taxon>Sordariomycetes</taxon>
        <taxon>Sordariomycetidae</taxon>
        <taxon>Sordariales</taxon>
        <taxon>Lasiosphaeriaceae</taxon>
        <taxon>Cercophora</taxon>
    </lineage>
</organism>
<reference evidence="5" key="2">
    <citation type="submission" date="2023-06" db="EMBL/GenBank/DDBJ databases">
        <authorList>
            <consortium name="Lawrence Berkeley National Laboratory"/>
            <person name="Haridas S."/>
            <person name="Hensen N."/>
            <person name="Bonometti L."/>
            <person name="Westerberg I."/>
            <person name="Brannstrom I.O."/>
            <person name="Guillou S."/>
            <person name="Cros-Aarteil S."/>
            <person name="Calhoun S."/>
            <person name="Kuo A."/>
            <person name="Mondo S."/>
            <person name="Pangilinan J."/>
            <person name="Riley R."/>
            <person name="Labutti K."/>
            <person name="Andreopoulos B."/>
            <person name="Lipzen A."/>
            <person name="Chen C."/>
            <person name="Yanf M."/>
            <person name="Daum C."/>
            <person name="Ng V."/>
            <person name="Clum A."/>
            <person name="Steindorff A."/>
            <person name="Ohm R."/>
            <person name="Martin F."/>
            <person name="Silar P."/>
            <person name="Natvig D."/>
            <person name="Lalanne C."/>
            <person name="Gautier V."/>
            <person name="Ament-Velasquez S.L."/>
            <person name="Kruys A."/>
            <person name="Hutchinson M.I."/>
            <person name="Powell A.J."/>
            <person name="Barry K."/>
            <person name="Miller A.N."/>
            <person name="Grigoriev I.V."/>
            <person name="Debuchy R."/>
            <person name="Gladieux P."/>
            <person name="Thoren M.H."/>
            <person name="Johannesson H."/>
        </authorList>
    </citation>
    <scope>NUCLEOTIDE SEQUENCE</scope>
    <source>
        <strain evidence="5">SMH4131-1</strain>
    </source>
</reference>
<dbReference type="PANTHER" id="PTHR10039:SF5">
    <property type="entry name" value="NACHT DOMAIN-CONTAINING PROTEIN"/>
    <property type="match status" value="1"/>
</dbReference>
<reference evidence="5" key="1">
    <citation type="journal article" date="2023" name="Mol. Phylogenet. Evol.">
        <title>Genome-scale phylogeny and comparative genomics of the fungal order Sordariales.</title>
        <authorList>
            <person name="Hensen N."/>
            <person name="Bonometti L."/>
            <person name="Westerberg I."/>
            <person name="Brannstrom I.O."/>
            <person name="Guillou S."/>
            <person name="Cros-Aarteil S."/>
            <person name="Calhoun S."/>
            <person name="Haridas S."/>
            <person name="Kuo A."/>
            <person name="Mondo S."/>
            <person name="Pangilinan J."/>
            <person name="Riley R."/>
            <person name="LaButti K."/>
            <person name="Andreopoulos B."/>
            <person name="Lipzen A."/>
            <person name="Chen C."/>
            <person name="Yan M."/>
            <person name="Daum C."/>
            <person name="Ng V."/>
            <person name="Clum A."/>
            <person name="Steindorff A."/>
            <person name="Ohm R.A."/>
            <person name="Martin F."/>
            <person name="Silar P."/>
            <person name="Natvig D.O."/>
            <person name="Lalanne C."/>
            <person name="Gautier V."/>
            <person name="Ament-Velasquez S.L."/>
            <person name="Kruys A."/>
            <person name="Hutchinson M.I."/>
            <person name="Powell A.J."/>
            <person name="Barry K."/>
            <person name="Miller A.N."/>
            <person name="Grigoriev I.V."/>
            <person name="Debuchy R."/>
            <person name="Gladieux P."/>
            <person name="Hiltunen Thoren M."/>
            <person name="Johannesson H."/>
        </authorList>
    </citation>
    <scope>NUCLEOTIDE SEQUENCE</scope>
    <source>
        <strain evidence="5">SMH4131-1</strain>
    </source>
</reference>
<dbReference type="InterPro" id="IPR027417">
    <property type="entry name" value="P-loop_NTPase"/>
</dbReference>
<feature type="domain" description="DUF7791" evidence="4">
    <location>
        <begin position="596"/>
        <end position="696"/>
    </location>
</feature>
<dbReference type="Pfam" id="PF25053">
    <property type="entry name" value="DUF7791"/>
    <property type="match status" value="1"/>
</dbReference>
<evidence type="ECO:0000256" key="1">
    <source>
        <dbReference type="ARBA" id="ARBA00022737"/>
    </source>
</evidence>
<dbReference type="InterPro" id="IPR056693">
    <property type="entry name" value="DUF7791"/>
</dbReference>
<evidence type="ECO:0000313" key="6">
    <source>
        <dbReference type="Proteomes" id="UP001286456"/>
    </source>
</evidence>
<comment type="caution">
    <text evidence="5">The sequence shown here is derived from an EMBL/GenBank/DDBJ whole genome shotgun (WGS) entry which is preliminary data.</text>
</comment>
<feature type="domain" description="Nephrocystin 3-like N-terminal" evidence="3">
    <location>
        <begin position="276"/>
        <end position="453"/>
    </location>
</feature>
<evidence type="ECO:0000313" key="5">
    <source>
        <dbReference type="EMBL" id="KAK3328174.1"/>
    </source>
</evidence>
<gene>
    <name evidence="5" type="ORF">B0T19DRAFT_442090</name>
</gene>
<dbReference type="Gene3D" id="3.40.50.300">
    <property type="entry name" value="P-loop containing nucleotide triphosphate hydrolases"/>
    <property type="match status" value="1"/>
</dbReference>
<accession>A0AAE0MEJ4</accession>
<dbReference type="Proteomes" id="UP001286456">
    <property type="component" value="Unassembled WGS sequence"/>
</dbReference>
<dbReference type="PANTHER" id="PTHR10039">
    <property type="entry name" value="AMELOGENIN"/>
    <property type="match status" value="1"/>
</dbReference>
<keyword evidence="1" id="KW-0677">Repeat</keyword>
<dbReference type="AlphaFoldDB" id="A0AAE0MEJ4"/>
<evidence type="ECO:0000259" key="4">
    <source>
        <dbReference type="Pfam" id="PF25053"/>
    </source>
</evidence>
<keyword evidence="6" id="KW-1185">Reference proteome</keyword>
<evidence type="ECO:0000256" key="2">
    <source>
        <dbReference type="SAM" id="MobiDB-lite"/>
    </source>
</evidence>
<name>A0AAE0MEJ4_9PEZI</name>
<evidence type="ECO:0000259" key="3">
    <source>
        <dbReference type="Pfam" id="PF24883"/>
    </source>
</evidence>
<sequence length="701" mass="79286">MDPFTAIGVAASIITFVDFSWSLVTGAKELHDSGRKTTKENARIRSITSDLQKYSDDLQLGGTGSSVHEQQLSSLAKECADLAKQLIAVLSGLSKAKNSRWESLKTTWASMRKQSEIADIERRLGEYRAQMNLRLLAILCIQNKANNLSSSSAAELAQLRQAVADILRGVQSHGASASGSDSDTEDEDSPDGNGEHSQRNANPRAPAFYYIRTREKGIVDPSEGTFEWILATQEESETSDLSLILYSHTLTVEEAGQRSRQVAADTWLHRMDDARRKLREWLKGDSSLFHISGRAGSGKSTLLKFLLCNKRAEQLLAEWAGQRTLIIASYFFWRSDGQPLQMSLDGFYRSILFTVLRTCPHMIPLVFPKQWQAMATASSTSMCLERELFDSSAVEEGYQALMQIPLQSGDYALCFFVDGLDEHNSRPLDRKKFAKQLLRWSEGSNIKICASSRPEIEFQDALSPASRIELHLLTRYDIFQSNRVKFEQSDVISRTREFYLDLVDKIADMAEGVFLWARLAVESLIEAAWISAERKRLEKKLEDTPSELDKVFEATLKSLSRSDRRMLNYYLLLMLRNPFPRPLNAMCIAWLKDLEVLAPDPQMSGSRYYSNRAVLEQLQAVQRHIQALSKGLLVVELDTSPAGGLGSCPVFFHCVRFFHRSARDYLDTASRREEFSRDFASFDPQRTHFLLRIAELGYVNQ</sequence>
<dbReference type="EMBL" id="JAUEPO010000003">
    <property type="protein sequence ID" value="KAK3328174.1"/>
    <property type="molecule type" value="Genomic_DNA"/>
</dbReference>